<reference evidence="2" key="1">
    <citation type="submission" date="2013-08" db="EMBL/GenBank/DDBJ databases">
        <title>Gene expansion shapes genome architecture in the human pathogen Lichtheimia corymbifera: an evolutionary genomics analysis in the ancient terrestrial Mucorales (Mucoromycotina).</title>
        <authorList>
            <person name="Schwartze V.U."/>
            <person name="Winter S."/>
            <person name="Shelest E."/>
            <person name="Marcet-Houben M."/>
            <person name="Horn F."/>
            <person name="Wehner S."/>
            <person name="Hoffmann K."/>
            <person name="Riege K."/>
            <person name="Sammeth M."/>
            <person name="Nowrousian M."/>
            <person name="Valiante V."/>
            <person name="Linde J."/>
            <person name="Jacobsen I.D."/>
            <person name="Marz M."/>
            <person name="Brakhage A.A."/>
            <person name="Gabaldon T."/>
            <person name="Bocker S."/>
            <person name="Voigt K."/>
        </authorList>
    </citation>
    <scope>NUCLEOTIDE SEQUENCE [LARGE SCALE GENOMIC DNA]</scope>
    <source>
        <strain evidence="2">FSU 9682</strain>
    </source>
</reference>
<feature type="region of interest" description="Disordered" evidence="1">
    <location>
        <begin position="228"/>
        <end position="257"/>
    </location>
</feature>
<feature type="compositionally biased region" description="Polar residues" evidence="1">
    <location>
        <begin position="411"/>
        <end position="445"/>
    </location>
</feature>
<dbReference type="Proteomes" id="UP000027586">
    <property type="component" value="Unassembled WGS sequence"/>
</dbReference>
<evidence type="ECO:0000313" key="2">
    <source>
        <dbReference type="EMBL" id="CDH49028.1"/>
    </source>
</evidence>
<sequence length="634" mass="72308">MWRSQIGSIVASRERSSDCARAHPPFYLVRTCASPNALSSRNSFSYMTIEEQPSNVDNDLPPRYSQINLLANNHHARVDSIAASRHQQQQPEPAHHLASQLELNILASESVHWPTPSPPYESCCIVDERFMLLGHAVRGVEVMDLHQQAVKPRTILWIRVRQMIVNKPCRVILMIAGRNKRVRCYSLDAIRKLCYAIYRINWQDRYEPEFDLPSISDWRFIASLSGRSSDEAPANDIPPPPKQSSTKRPTTPSSSAPDELVLAGGLASKQHYLCNNVALQDYHYKLSECKDVLRMDLYQTSAFIFVSAMQKDKLVVWQHRRGDQDKPWRLTPMYKFKVYWIPAEPRWVSFADDRIALRYLLAVFSTEATAIGLRNSKVHTVPIDKKLTELYQTGWLRAQLDDQQQQQQQQTPQSRARSHSTPQSPSMPTDNNANNVPPSSSFPDLTLTSPPAMQWTSLIQLPFYPSSIAANTLTTEYSNPPSYDTVVTCSPLEAAEPVALSSTTSPQLFFATLGRQSYIIDLSGRLFSTQVYAWTHEPQHIEFIQLGQQQQEDGVNSNQHIDTDQDWCVVGFSRESVELLRFRTGERVHRIMNGVSICFLGRWNSSTKHNRPKALFWSCATPQDMSHVYMLHHK</sequence>
<keyword evidence="3" id="KW-1185">Reference proteome</keyword>
<protein>
    <recommendedName>
        <fullName evidence="4">CNH domain-containing protein</fullName>
    </recommendedName>
</protein>
<proteinExistence type="predicted"/>
<gene>
    <name evidence="2" type="ORF">LCOR_00789.1</name>
</gene>
<dbReference type="EMBL" id="CBTN010000002">
    <property type="protein sequence ID" value="CDH49028.1"/>
    <property type="molecule type" value="Genomic_DNA"/>
</dbReference>
<dbReference type="OrthoDB" id="6415790at2759"/>
<name>A0A068RFW4_9FUNG</name>
<organism evidence="2 3">
    <name type="scientific">Lichtheimia corymbifera JMRC:FSU:9682</name>
    <dbReference type="NCBI Taxonomy" id="1263082"/>
    <lineage>
        <taxon>Eukaryota</taxon>
        <taxon>Fungi</taxon>
        <taxon>Fungi incertae sedis</taxon>
        <taxon>Mucoromycota</taxon>
        <taxon>Mucoromycotina</taxon>
        <taxon>Mucoromycetes</taxon>
        <taxon>Mucorales</taxon>
        <taxon>Lichtheimiaceae</taxon>
        <taxon>Lichtheimia</taxon>
    </lineage>
</organism>
<comment type="caution">
    <text evidence="2">The sequence shown here is derived from an EMBL/GenBank/DDBJ whole genome shotgun (WGS) entry which is preliminary data.</text>
</comment>
<evidence type="ECO:0000256" key="1">
    <source>
        <dbReference type="SAM" id="MobiDB-lite"/>
    </source>
</evidence>
<evidence type="ECO:0008006" key="4">
    <source>
        <dbReference type="Google" id="ProtNLM"/>
    </source>
</evidence>
<feature type="region of interest" description="Disordered" evidence="1">
    <location>
        <begin position="401"/>
        <end position="445"/>
    </location>
</feature>
<dbReference type="AlphaFoldDB" id="A0A068RFW4"/>
<evidence type="ECO:0000313" key="3">
    <source>
        <dbReference type="Proteomes" id="UP000027586"/>
    </source>
</evidence>
<dbReference type="VEuPathDB" id="FungiDB:LCOR_00789.1"/>
<feature type="compositionally biased region" description="Low complexity" evidence="1">
    <location>
        <begin position="243"/>
        <end position="257"/>
    </location>
</feature>
<accession>A0A068RFW4</accession>